<dbReference type="AlphaFoldDB" id="A0A1H9SBC0"/>
<dbReference type="Pfam" id="PF00005">
    <property type="entry name" value="ABC_tran"/>
    <property type="match status" value="1"/>
</dbReference>
<name>A0A1H9SBC0_9FIRM</name>
<dbReference type="GO" id="GO:0005524">
    <property type="term" value="F:ATP binding"/>
    <property type="evidence" value="ECO:0007669"/>
    <property type="project" value="UniProtKB-KW"/>
</dbReference>
<dbReference type="Gene3D" id="3.40.50.300">
    <property type="entry name" value="P-loop containing nucleotide triphosphate hydrolases"/>
    <property type="match status" value="1"/>
</dbReference>
<protein>
    <submittedName>
        <fullName evidence="11">Iron complex transport system ATP-binding protein</fullName>
    </submittedName>
</protein>
<keyword evidence="2" id="KW-0813">Transport</keyword>
<keyword evidence="6 11" id="KW-0067">ATP-binding</keyword>
<dbReference type="EMBL" id="FOGW01000011">
    <property type="protein sequence ID" value="SER82336.1"/>
    <property type="molecule type" value="Genomic_DNA"/>
</dbReference>
<keyword evidence="5" id="KW-0547">Nucleotide-binding</keyword>
<dbReference type="GO" id="GO:0005886">
    <property type="term" value="C:plasma membrane"/>
    <property type="evidence" value="ECO:0007669"/>
    <property type="project" value="UniProtKB-SubCell"/>
</dbReference>
<dbReference type="InterPro" id="IPR003439">
    <property type="entry name" value="ABC_transporter-like_ATP-bd"/>
</dbReference>
<evidence type="ECO:0000256" key="5">
    <source>
        <dbReference type="ARBA" id="ARBA00022741"/>
    </source>
</evidence>
<dbReference type="SMART" id="SM00382">
    <property type="entry name" value="AAA"/>
    <property type="match status" value="1"/>
</dbReference>
<evidence type="ECO:0000256" key="2">
    <source>
        <dbReference type="ARBA" id="ARBA00022448"/>
    </source>
</evidence>
<evidence type="ECO:0000256" key="8">
    <source>
        <dbReference type="ARBA" id="ARBA00023065"/>
    </source>
</evidence>
<dbReference type="RefSeq" id="WP_022749129.1">
    <property type="nucleotide sequence ID" value="NZ_FOGW01000011.1"/>
</dbReference>
<dbReference type="InterPro" id="IPR003593">
    <property type="entry name" value="AAA+_ATPase"/>
</dbReference>
<comment type="subcellular location">
    <subcellularLocation>
        <location evidence="1">Cell membrane</location>
        <topology evidence="1">Peripheral membrane protein</topology>
    </subcellularLocation>
</comment>
<evidence type="ECO:0000259" key="10">
    <source>
        <dbReference type="PROSITE" id="PS50893"/>
    </source>
</evidence>
<keyword evidence="3" id="KW-1003">Cell membrane</keyword>
<dbReference type="Proteomes" id="UP000182471">
    <property type="component" value="Unassembled WGS sequence"/>
</dbReference>
<evidence type="ECO:0000256" key="6">
    <source>
        <dbReference type="ARBA" id="ARBA00022840"/>
    </source>
</evidence>
<dbReference type="InterPro" id="IPR027417">
    <property type="entry name" value="P-loop_NTPase"/>
</dbReference>
<organism evidence="11 12">
    <name type="scientific">Lachnobacterium bovis</name>
    <dbReference type="NCBI Taxonomy" id="140626"/>
    <lineage>
        <taxon>Bacteria</taxon>
        <taxon>Bacillati</taxon>
        <taxon>Bacillota</taxon>
        <taxon>Clostridia</taxon>
        <taxon>Lachnospirales</taxon>
        <taxon>Lachnospiraceae</taxon>
        <taxon>Lachnobacterium</taxon>
    </lineage>
</organism>
<evidence type="ECO:0000256" key="9">
    <source>
        <dbReference type="ARBA" id="ARBA00023136"/>
    </source>
</evidence>
<dbReference type="PANTHER" id="PTHR42771">
    <property type="entry name" value="IRON(3+)-HYDROXAMATE IMPORT ATP-BINDING PROTEIN FHUC"/>
    <property type="match status" value="1"/>
</dbReference>
<evidence type="ECO:0000256" key="4">
    <source>
        <dbReference type="ARBA" id="ARBA00022496"/>
    </source>
</evidence>
<dbReference type="GO" id="GO:0016887">
    <property type="term" value="F:ATP hydrolysis activity"/>
    <property type="evidence" value="ECO:0007669"/>
    <property type="project" value="InterPro"/>
</dbReference>
<dbReference type="CDD" id="cd03214">
    <property type="entry name" value="ABC_Iron-Siderophores_B12_Hemin"/>
    <property type="match status" value="1"/>
</dbReference>
<sequence length="372" mass="42345">MNRKKEICIRLENVDVGYGKKIVVQKINLDITKGKITTLIGPNGAGKSTILKSIIRQLKPITGGISIHDQNELKKIETISQKEFAKKVSVMLTNKIDPELMTVRDVIEMGRYPYTNQLGVLKKDDKIIVDDIISKLKLNDLENMDFNKISDGQKQRVLLARALCQNPEILILDEPTSFLDIKHKISLLQILKTLAKENDITIIMTLHEVELAQKISDNVICVKDKSIFNYGKSSDIFKDNTINELYGINREENGYDYIFSTVEFPKVVGEAKTMVISNCGSGIEVYRQLQKENIPFHAGIVYKNDIDYNLAKKLAVDFIEIQPYEEITDEDVRRAKIEIDKMEKIILLPLTYGSTNDKLKEVVEYAKSKFGL</sequence>
<keyword evidence="9" id="KW-0472">Membrane</keyword>
<keyword evidence="8" id="KW-0406">Ion transport</keyword>
<proteinExistence type="predicted"/>
<evidence type="ECO:0000313" key="11">
    <source>
        <dbReference type="EMBL" id="SER82336.1"/>
    </source>
</evidence>
<keyword evidence="12" id="KW-1185">Reference proteome</keyword>
<gene>
    <name evidence="11" type="ORF">SAMN02910429_01183</name>
</gene>
<evidence type="ECO:0000313" key="12">
    <source>
        <dbReference type="Proteomes" id="UP000182471"/>
    </source>
</evidence>
<dbReference type="InterPro" id="IPR051535">
    <property type="entry name" value="Siderophore_ABC-ATPase"/>
</dbReference>
<dbReference type="PANTHER" id="PTHR42771:SF4">
    <property type="entry name" value="IRON(3+)-HYDROXAMATE IMPORT ATP-BINDING PROTEIN FHUC"/>
    <property type="match status" value="1"/>
</dbReference>
<reference evidence="12" key="1">
    <citation type="submission" date="2016-10" db="EMBL/GenBank/DDBJ databases">
        <authorList>
            <person name="Varghese N."/>
            <person name="Submissions S."/>
        </authorList>
    </citation>
    <scope>NUCLEOTIDE SEQUENCE [LARGE SCALE GENOMIC DNA]</scope>
    <source>
        <strain evidence="12">S1b</strain>
    </source>
</reference>
<feature type="domain" description="ABC transporter" evidence="10">
    <location>
        <begin position="9"/>
        <end position="249"/>
    </location>
</feature>
<keyword evidence="7" id="KW-0408">Iron</keyword>
<keyword evidence="4" id="KW-0410">Iron transport</keyword>
<dbReference type="FunFam" id="3.40.50.300:FF:000134">
    <property type="entry name" value="Iron-enterobactin ABC transporter ATP-binding protein"/>
    <property type="match status" value="1"/>
</dbReference>
<evidence type="ECO:0000256" key="1">
    <source>
        <dbReference type="ARBA" id="ARBA00004202"/>
    </source>
</evidence>
<dbReference type="SUPFAM" id="SSF52540">
    <property type="entry name" value="P-loop containing nucleoside triphosphate hydrolases"/>
    <property type="match status" value="1"/>
</dbReference>
<evidence type="ECO:0000256" key="7">
    <source>
        <dbReference type="ARBA" id="ARBA00023004"/>
    </source>
</evidence>
<dbReference type="GO" id="GO:0006826">
    <property type="term" value="P:iron ion transport"/>
    <property type="evidence" value="ECO:0007669"/>
    <property type="project" value="UniProtKB-KW"/>
</dbReference>
<dbReference type="PROSITE" id="PS50893">
    <property type="entry name" value="ABC_TRANSPORTER_2"/>
    <property type="match status" value="1"/>
</dbReference>
<evidence type="ECO:0000256" key="3">
    <source>
        <dbReference type="ARBA" id="ARBA00022475"/>
    </source>
</evidence>
<accession>A0A1H9SBC0</accession>